<evidence type="ECO:0000256" key="4">
    <source>
        <dbReference type="ARBA" id="ARBA00022691"/>
    </source>
</evidence>
<feature type="binding site" evidence="13">
    <location>
        <position position="165"/>
    </location>
    <ligand>
        <name>[4Fe-4S] cluster</name>
        <dbReference type="ChEBI" id="CHEBI:49883"/>
        <label>2</label>
        <note>4Fe-4S-S-AdoMet</note>
    </ligand>
</feature>
<keyword evidence="5 13" id="KW-0479">Metal-binding</keyword>
<keyword evidence="7 13" id="KW-0411">Iron-sulfur</keyword>
<feature type="binding site" evidence="13">
    <location>
        <position position="158"/>
    </location>
    <ligand>
        <name>[4Fe-4S] cluster</name>
        <dbReference type="ChEBI" id="CHEBI:49883"/>
        <label>2</label>
        <note>4Fe-4S-S-AdoMet</note>
    </ligand>
</feature>
<dbReference type="GO" id="GO:0005829">
    <property type="term" value="C:cytosol"/>
    <property type="evidence" value="ECO:0007669"/>
    <property type="project" value="TreeGrafter"/>
</dbReference>
<evidence type="ECO:0000256" key="12">
    <source>
        <dbReference type="ARBA" id="ARBA00081141"/>
    </source>
</evidence>
<accession>A0A1M4WNQ5</accession>
<dbReference type="InterPro" id="IPR007197">
    <property type="entry name" value="rSAM"/>
</dbReference>
<dbReference type="FunFam" id="3.80.30.20:FF:000001">
    <property type="entry name" value="tRNA-2-methylthio-N(6)-dimethylallyladenosine synthase 2"/>
    <property type="match status" value="1"/>
</dbReference>
<dbReference type="Gene3D" id="3.80.30.20">
    <property type="entry name" value="tm_1862 like domain"/>
    <property type="match status" value="1"/>
</dbReference>
<feature type="binding site" evidence="13">
    <location>
        <position position="48"/>
    </location>
    <ligand>
        <name>[4Fe-4S] cluster</name>
        <dbReference type="ChEBI" id="CHEBI:49883"/>
        <label>1</label>
    </ligand>
</feature>
<dbReference type="EMBL" id="FQUG01000004">
    <property type="protein sequence ID" value="SHE82810.1"/>
    <property type="molecule type" value="Genomic_DNA"/>
</dbReference>
<dbReference type="CDD" id="cd01335">
    <property type="entry name" value="Radical_SAM"/>
    <property type="match status" value="1"/>
</dbReference>
<evidence type="ECO:0000256" key="13">
    <source>
        <dbReference type="HAMAP-Rule" id="MF_01864"/>
    </source>
</evidence>
<organism evidence="17 18">
    <name type="scientific">Schwartzia succinivorans DSM 10502</name>
    <dbReference type="NCBI Taxonomy" id="1123243"/>
    <lineage>
        <taxon>Bacteria</taxon>
        <taxon>Bacillati</taxon>
        <taxon>Bacillota</taxon>
        <taxon>Negativicutes</taxon>
        <taxon>Selenomonadales</taxon>
        <taxon>Selenomonadaceae</taxon>
        <taxon>Schwartzia</taxon>
    </lineage>
</organism>
<comment type="catalytic activity">
    <reaction evidence="9 13">
        <text>N(6)-dimethylallyladenosine(37) in tRNA + (sulfur carrier)-SH + AH2 + 2 S-adenosyl-L-methionine = 2-methylsulfanyl-N(6)-dimethylallyladenosine(37) in tRNA + (sulfur carrier)-H + 5'-deoxyadenosine + L-methionine + A + S-adenosyl-L-homocysteine + 2 H(+)</text>
        <dbReference type="Rhea" id="RHEA:37067"/>
        <dbReference type="Rhea" id="RHEA-COMP:10375"/>
        <dbReference type="Rhea" id="RHEA-COMP:10376"/>
        <dbReference type="Rhea" id="RHEA-COMP:14737"/>
        <dbReference type="Rhea" id="RHEA-COMP:14739"/>
        <dbReference type="ChEBI" id="CHEBI:13193"/>
        <dbReference type="ChEBI" id="CHEBI:15378"/>
        <dbReference type="ChEBI" id="CHEBI:17319"/>
        <dbReference type="ChEBI" id="CHEBI:17499"/>
        <dbReference type="ChEBI" id="CHEBI:29917"/>
        <dbReference type="ChEBI" id="CHEBI:57844"/>
        <dbReference type="ChEBI" id="CHEBI:57856"/>
        <dbReference type="ChEBI" id="CHEBI:59789"/>
        <dbReference type="ChEBI" id="CHEBI:64428"/>
        <dbReference type="ChEBI" id="CHEBI:74415"/>
        <dbReference type="ChEBI" id="CHEBI:74417"/>
        <dbReference type="EC" id="2.8.4.3"/>
    </reaction>
</comment>
<dbReference type="SMART" id="SM00729">
    <property type="entry name" value="Elp3"/>
    <property type="match status" value="1"/>
</dbReference>
<keyword evidence="6 13" id="KW-0408">Iron</keyword>
<evidence type="ECO:0000256" key="11">
    <source>
        <dbReference type="ARBA" id="ARBA00080698"/>
    </source>
</evidence>
<dbReference type="InterPro" id="IPR023404">
    <property type="entry name" value="rSAM_horseshoe"/>
</dbReference>
<dbReference type="AlphaFoldDB" id="A0A1M4WNQ5"/>
<evidence type="ECO:0000259" key="15">
    <source>
        <dbReference type="PROSITE" id="PS51449"/>
    </source>
</evidence>
<comment type="function">
    <text evidence="1 13">Catalyzes the methylthiolation of N6-(dimethylallyl)adenosine (i(6)A), leading to the formation of 2-methylthio-N6-(dimethylallyl)adenosine (ms(2)i(6)A) at position 37 in tRNAs that read codons beginning with uridine.</text>
</comment>
<evidence type="ECO:0000259" key="14">
    <source>
        <dbReference type="PROSITE" id="PS50926"/>
    </source>
</evidence>
<dbReference type="NCBIfam" id="TIGR00089">
    <property type="entry name" value="MiaB/RimO family radical SAM methylthiotransferase"/>
    <property type="match status" value="1"/>
</dbReference>
<feature type="domain" description="TRAM" evidence="14">
    <location>
        <begin position="377"/>
        <end position="441"/>
    </location>
</feature>
<dbReference type="PROSITE" id="PS51449">
    <property type="entry name" value="MTTASE_N"/>
    <property type="match status" value="1"/>
</dbReference>
<dbReference type="InterPro" id="IPR005839">
    <property type="entry name" value="Methylthiotransferase"/>
</dbReference>
<dbReference type="Pfam" id="PF04055">
    <property type="entry name" value="Radical_SAM"/>
    <property type="match status" value="1"/>
</dbReference>
<dbReference type="SFLD" id="SFLDS00029">
    <property type="entry name" value="Radical_SAM"/>
    <property type="match status" value="1"/>
</dbReference>
<keyword evidence="3 13" id="KW-0808">Transferase</keyword>
<name>A0A1M4WNQ5_9FIRM</name>
<gene>
    <name evidence="13" type="primary">miaB</name>
    <name evidence="17" type="ORF">SAMN02745190_01295</name>
</gene>
<dbReference type="PROSITE" id="PS50926">
    <property type="entry name" value="TRAM"/>
    <property type="match status" value="1"/>
</dbReference>
<evidence type="ECO:0000259" key="16">
    <source>
        <dbReference type="PROSITE" id="PS51918"/>
    </source>
</evidence>
<evidence type="ECO:0000256" key="6">
    <source>
        <dbReference type="ARBA" id="ARBA00023004"/>
    </source>
</evidence>
<feature type="domain" description="Radical SAM core" evidence="16">
    <location>
        <begin position="144"/>
        <end position="374"/>
    </location>
</feature>
<evidence type="ECO:0000313" key="17">
    <source>
        <dbReference type="EMBL" id="SHE82810.1"/>
    </source>
</evidence>
<evidence type="ECO:0000256" key="2">
    <source>
        <dbReference type="ARBA" id="ARBA00022485"/>
    </source>
</evidence>
<dbReference type="InterPro" id="IPR006638">
    <property type="entry name" value="Elp3/MiaA/NifB-like_rSAM"/>
</dbReference>
<evidence type="ECO:0000256" key="7">
    <source>
        <dbReference type="ARBA" id="ARBA00023014"/>
    </source>
</evidence>
<keyword evidence="13" id="KW-0819">tRNA processing</keyword>
<keyword evidence="4 13" id="KW-0949">S-adenosyl-L-methionine</keyword>
<sequence>MSKKAFIGVYGCQMNIADAERMEGVLKTLGYNRVNEMQEADLIILNTCCVRETAEDKVYGKIGEIKHLKQQNPRLIFGITGCMAQKEGEALIKRAPHIDFVLGTGRVAELGNVVGQLEDEQIQHFVDTTMDDAVEAASRMPVEREGTLSAWVPIMYGCNNFCTYCIVPYVRGRERSRRAEEILSEVRDAAAKGYKEITLLGQNVNSYGNDQEGFMSFAELLKAVDEVEGIERVRYMTSHPKDLSDEVIEAVKNGRHICEHFHIPVQYGTDKLLKRMNRKYTVAQYKALVGRIRSSVPNASITTDLIVGFPGETEEDFKGMLDFLSEIRYDAAYTFIYSPRTGTPAADMPDQVPEEVKKDRLHKLMDVQNEISLAINEKLVGSDTEVLVEGPSRTDKSVWTGRTRTSKIVLWPYEGNEQPGELRRVHITQAQTWLLKGKLAE</sequence>
<dbReference type="InterPro" id="IPR013848">
    <property type="entry name" value="Methylthiotransferase_N"/>
</dbReference>
<keyword evidence="13" id="KW-0963">Cytoplasm</keyword>
<dbReference type="PANTHER" id="PTHR43020">
    <property type="entry name" value="CDK5 REGULATORY SUBUNIT-ASSOCIATED PROTEIN 1"/>
    <property type="match status" value="1"/>
</dbReference>
<protein>
    <recommendedName>
        <fullName evidence="10 13">tRNA-2-methylthio-N(6)-dimethylallyladenosine synthase</fullName>
        <ecNumber evidence="8 13">2.8.4.3</ecNumber>
    </recommendedName>
    <alternativeName>
        <fullName evidence="12 13">(Dimethylallyl)adenosine tRNA methylthiotransferase MiaB</fullName>
    </alternativeName>
    <alternativeName>
        <fullName evidence="11 13">tRNA-i(6)A37 methylthiotransferase</fullName>
    </alternativeName>
</protein>
<feature type="domain" description="MTTase N-terminal" evidence="15">
    <location>
        <begin position="3"/>
        <end position="119"/>
    </location>
</feature>
<feature type="binding site" evidence="13">
    <location>
        <position position="12"/>
    </location>
    <ligand>
        <name>[4Fe-4S] cluster</name>
        <dbReference type="ChEBI" id="CHEBI:49883"/>
        <label>1</label>
    </ligand>
</feature>
<dbReference type="PROSITE" id="PS51918">
    <property type="entry name" value="RADICAL_SAM"/>
    <property type="match status" value="1"/>
</dbReference>
<feature type="binding site" evidence="13">
    <location>
        <position position="82"/>
    </location>
    <ligand>
        <name>[4Fe-4S] cluster</name>
        <dbReference type="ChEBI" id="CHEBI:49883"/>
        <label>1</label>
    </ligand>
</feature>
<dbReference type="GO" id="GO:0051539">
    <property type="term" value="F:4 iron, 4 sulfur cluster binding"/>
    <property type="evidence" value="ECO:0007669"/>
    <property type="project" value="UniProtKB-UniRule"/>
</dbReference>
<dbReference type="GO" id="GO:0046872">
    <property type="term" value="F:metal ion binding"/>
    <property type="evidence" value="ECO:0007669"/>
    <property type="project" value="UniProtKB-KW"/>
</dbReference>
<keyword evidence="18" id="KW-1185">Reference proteome</keyword>
<dbReference type="FunFam" id="3.40.50.12160:FF:000003">
    <property type="entry name" value="CDK5 regulatory subunit-associated protein 1"/>
    <property type="match status" value="1"/>
</dbReference>
<evidence type="ECO:0000256" key="3">
    <source>
        <dbReference type="ARBA" id="ARBA00022679"/>
    </source>
</evidence>
<reference evidence="17 18" key="1">
    <citation type="submission" date="2016-11" db="EMBL/GenBank/DDBJ databases">
        <authorList>
            <person name="Jaros S."/>
            <person name="Januszkiewicz K."/>
            <person name="Wedrychowicz H."/>
        </authorList>
    </citation>
    <scope>NUCLEOTIDE SEQUENCE [LARGE SCALE GENOMIC DNA]</scope>
    <source>
        <strain evidence="17 18">DSM 10502</strain>
    </source>
</reference>
<dbReference type="Pfam" id="PF00919">
    <property type="entry name" value="UPF0004"/>
    <property type="match status" value="1"/>
</dbReference>
<dbReference type="InterPro" id="IPR002792">
    <property type="entry name" value="TRAM_dom"/>
</dbReference>
<evidence type="ECO:0000256" key="5">
    <source>
        <dbReference type="ARBA" id="ARBA00022723"/>
    </source>
</evidence>
<comment type="cofactor">
    <cofactor evidence="13">
        <name>[4Fe-4S] cluster</name>
        <dbReference type="ChEBI" id="CHEBI:49883"/>
    </cofactor>
    <text evidence="13">Binds 2 [4Fe-4S] clusters. One cluster is coordinated with 3 cysteines and an exchangeable S-adenosyl-L-methionine.</text>
</comment>
<dbReference type="PANTHER" id="PTHR43020:SF2">
    <property type="entry name" value="MITOCHONDRIAL TRNA METHYLTHIOTRANSFERASE CDK5RAP1"/>
    <property type="match status" value="1"/>
</dbReference>
<comment type="similarity">
    <text evidence="13">Belongs to the methylthiotransferase family. MiaB subfamily.</text>
</comment>
<dbReference type="Gene3D" id="3.40.50.12160">
    <property type="entry name" value="Methylthiotransferase, N-terminal domain"/>
    <property type="match status" value="1"/>
</dbReference>
<dbReference type="SUPFAM" id="SSF102114">
    <property type="entry name" value="Radical SAM enzymes"/>
    <property type="match status" value="1"/>
</dbReference>
<dbReference type="InterPro" id="IPR006463">
    <property type="entry name" value="MiaB_methiolase"/>
</dbReference>
<dbReference type="InterPro" id="IPR038135">
    <property type="entry name" value="Methylthiotransferase_N_sf"/>
</dbReference>
<dbReference type="EC" id="2.8.4.3" evidence="8 13"/>
<keyword evidence="2 13" id="KW-0004">4Fe-4S</keyword>
<dbReference type="SFLD" id="SFLDG01082">
    <property type="entry name" value="B12-binding_domain_containing"/>
    <property type="match status" value="1"/>
</dbReference>
<dbReference type="SFLD" id="SFLDG01061">
    <property type="entry name" value="methylthiotransferase"/>
    <property type="match status" value="1"/>
</dbReference>
<dbReference type="STRING" id="1123243.SAMN02745190_01295"/>
<dbReference type="GO" id="GO:0035597">
    <property type="term" value="F:tRNA-2-methylthio-N(6)-dimethylallyladenosine(37) synthase activity"/>
    <property type="evidence" value="ECO:0007669"/>
    <property type="project" value="UniProtKB-EC"/>
</dbReference>
<feature type="binding site" evidence="13">
    <location>
        <position position="162"/>
    </location>
    <ligand>
        <name>[4Fe-4S] cluster</name>
        <dbReference type="ChEBI" id="CHEBI:49883"/>
        <label>2</label>
        <note>4Fe-4S-S-AdoMet</note>
    </ligand>
</feature>
<evidence type="ECO:0000256" key="8">
    <source>
        <dbReference type="ARBA" id="ARBA00033765"/>
    </source>
</evidence>
<evidence type="ECO:0000313" key="18">
    <source>
        <dbReference type="Proteomes" id="UP000184404"/>
    </source>
</evidence>
<evidence type="ECO:0000256" key="1">
    <source>
        <dbReference type="ARBA" id="ARBA00003234"/>
    </source>
</evidence>
<dbReference type="Pfam" id="PF01938">
    <property type="entry name" value="TRAM"/>
    <property type="match status" value="1"/>
</dbReference>
<dbReference type="PROSITE" id="PS01278">
    <property type="entry name" value="MTTASE_RADICAL"/>
    <property type="match status" value="1"/>
</dbReference>
<comment type="subcellular location">
    <subcellularLocation>
        <location evidence="13">Cytoplasm</location>
    </subcellularLocation>
</comment>
<evidence type="ECO:0000256" key="9">
    <source>
        <dbReference type="ARBA" id="ARBA00051425"/>
    </source>
</evidence>
<dbReference type="NCBIfam" id="TIGR01574">
    <property type="entry name" value="miaB-methiolase"/>
    <property type="match status" value="1"/>
</dbReference>
<dbReference type="InterPro" id="IPR058240">
    <property type="entry name" value="rSAM_sf"/>
</dbReference>
<dbReference type="SFLD" id="SFLDF00273">
    <property type="entry name" value="(dimethylallyl)adenosine_tRNA"/>
    <property type="match status" value="1"/>
</dbReference>
<dbReference type="HAMAP" id="MF_01864">
    <property type="entry name" value="tRNA_metthiotr_MiaB"/>
    <property type="match status" value="1"/>
</dbReference>
<dbReference type="InterPro" id="IPR020612">
    <property type="entry name" value="Methylthiotransferase_CS"/>
</dbReference>
<evidence type="ECO:0000256" key="10">
    <source>
        <dbReference type="ARBA" id="ARBA00068570"/>
    </source>
</evidence>
<proteinExistence type="inferred from homology"/>
<comment type="subunit">
    <text evidence="13">Monomer.</text>
</comment>
<dbReference type="Proteomes" id="UP000184404">
    <property type="component" value="Unassembled WGS sequence"/>
</dbReference>